<dbReference type="EMBL" id="UOGI01000120">
    <property type="protein sequence ID" value="VAX31756.1"/>
    <property type="molecule type" value="Genomic_DNA"/>
</dbReference>
<sequence>MDKDKEPGILKKTDEFLQIFKKGEEFTRDLLKENEDLRFRIAELEEAHAQGSNAAKIRNYENHIKMLEDERESLKERFRKVETENRDFAQKYVLVAEENNNLANMYVASYQLHSTLDYAEVLKIVLEIIINLIGAKKFSVMLIDERLEDLEPIASESIGMDNSTKIPIGDGVIGEVVREGVSYFSDDPIHTESENPAKPIVCIPLKIKEHVIGVIAIYSFLDQKTGFSNVDYELFNLLAGHAATAIFSSRLYSRSESEFTTIRNFLELLKGKPTQ</sequence>
<name>A0A3B1CMJ8_9ZZZZ</name>
<dbReference type="InterPro" id="IPR029016">
    <property type="entry name" value="GAF-like_dom_sf"/>
</dbReference>
<accession>A0A3B1CMJ8</accession>
<dbReference type="SUPFAM" id="SSF55781">
    <property type="entry name" value="GAF domain-like"/>
    <property type="match status" value="1"/>
</dbReference>
<organism evidence="3">
    <name type="scientific">hydrothermal vent metagenome</name>
    <dbReference type="NCBI Taxonomy" id="652676"/>
    <lineage>
        <taxon>unclassified sequences</taxon>
        <taxon>metagenomes</taxon>
        <taxon>ecological metagenomes</taxon>
    </lineage>
</organism>
<feature type="coiled-coil region" evidence="1">
    <location>
        <begin position="27"/>
        <end position="91"/>
    </location>
</feature>
<feature type="domain" description="GAF" evidence="2">
    <location>
        <begin position="117"/>
        <end position="256"/>
    </location>
</feature>
<dbReference type="Gene3D" id="3.30.450.40">
    <property type="match status" value="1"/>
</dbReference>
<keyword evidence="1" id="KW-0175">Coiled coil</keyword>
<reference evidence="3" key="1">
    <citation type="submission" date="2018-06" db="EMBL/GenBank/DDBJ databases">
        <authorList>
            <person name="Zhirakovskaya E."/>
        </authorList>
    </citation>
    <scope>NUCLEOTIDE SEQUENCE</scope>
</reference>
<proteinExistence type="predicted"/>
<protein>
    <submittedName>
        <fullName evidence="3">GAF domain protein</fullName>
    </submittedName>
</protein>
<evidence type="ECO:0000256" key="1">
    <source>
        <dbReference type="SAM" id="Coils"/>
    </source>
</evidence>
<dbReference type="Pfam" id="PF13492">
    <property type="entry name" value="GAF_3"/>
    <property type="match status" value="1"/>
</dbReference>
<dbReference type="AlphaFoldDB" id="A0A3B1CMJ8"/>
<dbReference type="SMART" id="SM00065">
    <property type="entry name" value="GAF"/>
    <property type="match status" value="1"/>
</dbReference>
<evidence type="ECO:0000259" key="2">
    <source>
        <dbReference type="SMART" id="SM00065"/>
    </source>
</evidence>
<evidence type="ECO:0000313" key="3">
    <source>
        <dbReference type="EMBL" id="VAX31756.1"/>
    </source>
</evidence>
<gene>
    <name evidence="3" type="ORF">MNBD_NITROSPIRAE03-30</name>
</gene>
<dbReference type="InterPro" id="IPR003018">
    <property type="entry name" value="GAF"/>
</dbReference>